<dbReference type="RefSeq" id="WP_118437997.1">
    <property type="nucleotide sequence ID" value="NZ_JAQEBC010000016.1"/>
</dbReference>
<sequence>MDKSVLVIETPENCYDCPIGQDCSNILETSLFCLGAGKCVIDKEAATIPNWCPLKPLPERHIAPKTATGYEIGYEDGWNECLEKIMRGERFEKLGKNIGESVYSESQSNTPDAYGRD</sequence>
<dbReference type="AlphaFoldDB" id="A0A414KKQ2"/>
<evidence type="ECO:0000313" key="2">
    <source>
        <dbReference type="Proteomes" id="UP000283928"/>
    </source>
</evidence>
<dbReference type="EMBL" id="QSKO01000003">
    <property type="protein sequence ID" value="RHE77342.1"/>
    <property type="molecule type" value="Genomic_DNA"/>
</dbReference>
<reference evidence="1 2" key="1">
    <citation type="submission" date="2018-08" db="EMBL/GenBank/DDBJ databases">
        <title>A genome reference for cultivated species of the human gut microbiota.</title>
        <authorList>
            <person name="Zou Y."/>
            <person name="Xue W."/>
            <person name="Luo G."/>
        </authorList>
    </citation>
    <scope>NUCLEOTIDE SEQUENCE [LARGE SCALE GENOMIC DNA]</scope>
    <source>
        <strain evidence="1 2">AM27-32LB</strain>
    </source>
</reference>
<evidence type="ECO:0000313" key="1">
    <source>
        <dbReference type="EMBL" id="RHE77342.1"/>
    </source>
</evidence>
<gene>
    <name evidence="1" type="ORF">DW723_02880</name>
</gene>
<organism evidence="1 2">
    <name type="scientific">Blautia obeum</name>
    <dbReference type="NCBI Taxonomy" id="40520"/>
    <lineage>
        <taxon>Bacteria</taxon>
        <taxon>Bacillati</taxon>
        <taxon>Bacillota</taxon>
        <taxon>Clostridia</taxon>
        <taxon>Lachnospirales</taxon>
        <taxon>Lachnospiraceae</taxon>
        <taxon>Blautia</taxon>
    </lineage>
</organism>
<dbReference type="Proteomes" id="UP000283928">
    <property type="component" value="Unassembled WGS sequence"/>
</dbReference>
<name>A0A414KKQ2_9FIRM</name>
<accession>A0A414KKQ2</accession>
<protein>
    <submittedName>
        <fullName evidence="1">Uncharacterized protein</fullName>
    </submittedName>
</protein>
<comment type="caution">
    <text evidence="1">The sequence shown here is derived from an EMBL/GenBank/DDBJ whole genome shotgun (WGS) entry which is preliminary data.</text>
</comment>
<proteinExistence type="predicted"/>